<gene>
    <name evidence="1" type="ORF">Dfulv_17395</name>
</gene>
<accession>A0ABY5W9M5</accession>
<organism evidence="1 2">
    <name type="scientific">Dactylosporangium fulvum</name>
    <dbReference type="NCBI Taxonomy" id="53359"/>
    <lineage>
        <taxon>Bacteria</taxon>
        <taxon>Bacillati</taxon>
        <taxon>Actinomycetota</taxon>
        <taxon>Actinomycetes</taxon>
        <taxon>Micromonosporales</taxon>
        <taxon>Micromonosporaceae</taxon>
        <taxon>Dactylosporangium</taxon>
    </lineage>
</organism>
<reference evidence="1" key="2">
    <citation type="submission" date="2022-09" db="EMBL/GenBank/DDBJ databases">
        <title>Biosynthetic gene clusters of Dactylosporangioum fulvum.</title>
        <authorList>
            <person name="Caradec T."/>
        </authorList>
    </citation>
    <scope>NUCLEOTIDE SEQUENCE</scope>
    <source>
        <strain evidence="1">NRRL B-16292</strain>
    </source>
</reference>
<evidence type="ECO:0000313" key="2">
    <source>
        <dbReference type="Proteomes" id="UP001059617"/>
    </source>
</evidence>
<name>A0ABY5W9M5_9ACTN</name>
<dbReference type="Proteomes" id="UP001059617">
    <property type="component" value="Chromosome"/>
</dbReference>
<proteinExistence type="predicted"/>
<evidence type="ECO:0000313" key="1">
    <source>
        <dbReference type="EMBL" id="UWP85924.1"/>
    </source>
</evidence>
<keyword evidence="2" id="KW-1185">Reference proteome</keyword>
<dbReference type="RefSeq" id="WP_259864327.1">
    <property type="nucleotide sequence ID" value="NZ_BAAAST010000036.1"/>
</dbReference>
<evidence type="ECO:0008006" key="3">
    <source>
        <dbReference type="Google" id="ProtNLM"/>
    </source>
</evidence>
<protein>
    <recommendedName>
        <fullName evidence="3">Helix-turn-helix domain-containing protein</fullName>
    </recommendedName>
</protein>
<sequence>MMQSGTDLGRRNPACSAIYHGTVSAYERGCRCPHARDAERIYRKRRRHGLAQPRRVPAIGTTRRLQALAALGWRWSDLAERLGVTWQAVQQHAIRGNRVVHVDIARRIDDVFRQLCATAGPSALSRRRAEEKGWVPPLAWDDGDIDNPDARPRWSATAADHSGRVDEAAVELALAGRLPFSRLTTAEQRIVIVEHVPHMTLREFEERLQASKTTFYRWRAELAGEAVAA</sequence>
<reference evidence="1" key="1">
    <citation type="submission" date="2021-04" db="EMBL/GenBank/DDBJ databases">
        <authorList>
            <person name="Hartkoorn R.C."/>
            <person name="Beaudoing E."/>
            <person name="Hot D."/>
        </authorList>
    </citation>
    <scope>NUCLEOTIDE SEQUENCE</scope>
    <source>
        <strain evidence="1">NRRL B-16292</strain>
    </source>
</reference>
<dbReference type="EMBL" id="CP073720">
    <property type="protein sequence ID" value="UWP85924.1"/>
    <property type="molecule type" value="Genomic_DNA"/>
</dbReference>